<evidence type="ECO:0000313" key="9">
    <source>
        <dbReference type="EMBL" id="GLS61825.1"/>
    </source>
</evidence>
<keyword evidence="11" id="KW-1185">Reference proteome</keyword>
<evidence type="ECO:0000313" key="8">
    <source>
        <dbReference type="EMBL" id="GEP02616.1"/>
    </source>
</evidence>
<dbReference type="Pfam" id="PF00015">
    <property type="entry name" value="MCPsignal"/>
    <property type="match status" value="1"/>
</dbReference>
<dbReference type="AlphaFoldDB" id="A0A512IY48"/>
<dbReference type="Proteomes" id="UP000321960">
    <property type="component" value="Unassembled WGS sequence"/>
</dbReference>
<evidence type="ECO:0000256" key="2">
    <source>
        <dbReference type="ARBA" id="ARBA00029447"/>
    </source>
</evidence>
<dbReference type="PANTHER" id="PTHR32089">
    <property type="entry name" value="METHYL-ACCEPTING CHEMOTAXIS PROTEIN MCPB"/>
    <property type="match status" value="1"/>
</dbReference>
<evidence type="ECO:0000256" key="3">
    <source>
        <dbReference type="PROSITE-ProRule" id="PRU00284"/>
    </source>
</evidence>
<evidence type="ECO:0000259" key="6">
    <source>
        <dbReference type="PROSITE" id="PS50111"/>
    </source>
</evidence>
<keyword evidence="5" id="KW-1133">Transmembrane helix</keyword>
<dbReference type="EMBL" id="BJZU01000005">
    <property type="protein sequence ID" value="GEP02616.1"/>
    <property type="molecule type" value="Genomic_DNA"/>
</dbReference>
<feature type="compositionally biased region" description="Basic and acidic residues" evidence="4">
    <location>
        <begin position="299"/>
        <end position="316"/>
    </location>
</feature>
<gene>
    <name evidence="9" type="ORF">GCM10007888_02060</name>
    <name evidence="8" type="ORF">MOX02_06540</name>
</gene>
<evidence type="ECO:0000256" key="4">
    <source>
        <dbReference type="SAM" id="MobiDB-lite"/>
    </source>
</evidence>
<feature type="domain" description="Methyl-accepting transducer" evidence="6">
    <location>
        <begin position="341"/>
        <end position="577"/>
    </location>
</feature>
<dbReference type="PROSITE" id="PS50885">
    <property type="entry name" value="HAMP"/>
    <property type="match status" value="1"/>
</dbReference>
<organism evidence="8 10">
    <name type="scientific">Methylobacterium oxalidis</name>
    <dbReference type="NCBI Taxonomy" id="944322"/>
    <lineage>
        <taxon>Bacteria</taxon>
        <taxon>Pseudomonadati</taxon>
        <taxon>Pseudomonadota</taxon>
        <taxon>Alphaproteobacteria</taxon>
        <taxon>Hyphomicrobiales</taxon>
        <taxon>Methylobacteriaceae</taxon>
        <taxon>Methylobacterium</taxon>
    </lineage>
</organism>
<comment type="similarity">
    <text evidence="2">Belongs to the methyl-accepting chemotaxis (MCP) protein family.</text>
</comment>
<dbReference type="Gene3D" id="6.10.340.10">
    <property type="match status" value="1"/>
</dbReference>
<evidence type="ECO:0000256" key="5">
    <source>
        <dbReference type="SAM" id="Phobius"/>
    </source>
</evidence>
<feature type="region of interest" description="Disordered" evidence="4">
    <location>
        <begin position="299"/>
        <end position="319"/>
    </location>
</feature>
<reference evidence="9" key="4">
    <citation type="submission" date="2023-01" db="EMBL/GenBank/DDBJ databases">
        <title>Draft genome sequence of Methylobacterium oxalidis strain NBRC 107715.</title>
        <authorList>
            <person name="Sun Q."/>
            <person name="Mori K."/>
        </authorList>
    </citation>
    <scope>NUCLEOTIDE SEQUENCE</scope>
    <source>
        <strain evidence="9">NBRC 107715</strain>
    </source>
</reference>
<dbReference type="InterPro" id="IPR003660">
    <property type="entry name" value="HAMP_dom"/>
</dbReference>
<protein>
    <submittedName>
        <fullName evidence="8">Methyl-accepting chemotaxis protein</fullName>
    </submittedName>
</protein>
<evidence type="ECO:0000313" key="11">
    <source>
        <dbReference type="Proteomes" id="UP001156856"/>
    </source>
</evidence>
<dbReference type="SMART" id="SM00283">
    <property type="entry name" value="MA"/>
    <property type="match status" value="1"/>
</dbReference>
<dbReference type="EMBL" id="BSPK01000004">
    <property type="protein sequence ID" value="GLS61825.1"/>
    <property type="molecule type" value="Genomic_DNA"/>
</dbReference>
<dbReference type="PROSITE" id="PS50111">
    <property type="entry name" value="CHEMOTAXIS_TRANSDUC_2"/>
    <property type="match status" value="1"/>
</dbReference>
<dbReference type="CDD" id="cd06225">
    <property type="entry name" value="HAMP"/>
    <property type="match status" value="1"/>
</dbReference>
<dbReference type="PANTHER" id="PTHR32089:SF112">
    <property type="entry name" value="LYSOZYME-LIKE PROTEIN-RELATED"/>
    <property type="match status" value="1"/>
</dbReference>
<dbReference type="GO" id="GO:0016020">
    <property type="term" value="C:membrane"/>
    <property type="evidence" value="ECO:0007669"/>
    <property type="project" value="InterPro"/>
</dbReference>
<evidence type="ECO:0000313" key="10">
    <source>
        <dbReference type="Proteomes" id="UP000321960"/>
    </source>
</evidence>
<dbReference type="InterPro" id="IPR004089">
    <property type="entry name" value="MCPsignal_dom"/>
</dbReference>
<keyword evidence="5" id="KW-0472">Membrane</keyword>
<dbReference type="Pfam" id="PF00672">
    <property type="entry name" value="HAMP"/>
    <property type="match status" value="1"/>
</dbReference>
<accession>A0A512IY48</accession>
<reference evidence="11" key="2">
    <citation type="journal article" date="2019" name="Int. J. Syst. Evol. Microbiol.">
        <title>The Global Catalogue of Microorganisms (GCM) 10K type strain sequencing project: providing services to taxonomists for standard genome sequencing and annotation.</title>
        <authorList>
            <consortium name="The Broad Institute Genomics Platform"/>
            <consortium name="The Broad Institute Genome Sequencing Center for Infectious Disease"/>
            <person name="Wu L."/>
            <person name="Ma J."/>
        </authorList>
    </citation>
    <scope>NUCLEOTIDE SEQUENCE [LARGE SCALE GENOMIC DNA]</scope>
    <source>
        <strain evidence="11">NBRC 107715</strain>
    </source>
</reference>
<dbReference type="SUPFAM" id="SSF58104">
    <property type="entry name" value="Methyl-accepting chemotaxis protein (MCP) signaling domain"/>
    <property type="match status" value="1"/>
</dbReference>
<dbReference type="SMART" id="SM00304">
    <property type="entry name" value="HAMP"/>
    <property type="match status" value="1"/>
</dbReference>
<sequence length="597" mass="62472">MGRLVRSFAGLCIASIVSGATLAGAIHAYGGANARVARAHENRLHSLLLADEIRQSSDDLTRLGRTYVVTGDAAWKRQYQDVLDIRSGRKPRPQEYHRIYWDLVAGGEAKPRPDGEPVPVGTLMEQLGFSRQEIDKLAESVRNSDGLVRLEIEAMNLVEGKDSKGEPIAGWERPPALLRAAALVHSPEYHRFKAEIMRPLDQFYVLLQTRTSETVARDEAEAAFWYRIVLATLALTVASVLALGWFAYRALVRGYAAVGEAMAAVARGDYRSTIPGRGRPDEVGEMARRLEALQEGLARAEVERRSQEGAAQERARRAGTSAMADGFEASVGSIVGRLTASAGELQNTARTMSETASEATNRSATVASAAGEASAHVGSVATAAEQLSASVGEIARQVEGSAALARAAVAEAGRTASLVRDLSSAATQVGDVVSMISAIAGQTNLLALNATIEAARAGEAGRGFAVVASEVKELAHQTSRSTEEIRRQIGGIQEATQQAVAAIGGIGTRIEEMSAVSASIACAVEEQGAATREIVRGVAQAAAGTGAVSANIAGVAGAAEDTGAAATQVLTSASDLSRQSEHLGAEVARFLAGVRAA</sequence>
<evidence type="ECO:0000259" key="7">
    <source>
        <dbReference type="PROSITE" id="PS50885"/>
    </source>
</evidence>
<reference evidence="9" key="1">
    <citation type="journal article" date="2014" name="Int. J. Syst. Evol. Microbiol.">
        <title>Complete genome of a new Firmicutes species belonging to the dominant human colonic microbiota ('Ruminococcus bicirculans') reveals two chromosomes and a selective capacity to utilize plant glucans.</title>
        <authorList>
            <consortium name="NISC Comparative Sequencing Program"/>
            <person name="Wegmann U."/>
            <person name="Louis P."/>
            <person name="Goesmann A."/>
            <person name="Henrissat B."/>
            <person name="Duncan S.H."/>
            <person name="Flint H.J."/>
        </authorList>
    </citation>
    <scope>NUCLEOTIDE SEQUENCE</scope>
    <source>
        <strain evidence="9">NBRC 107715</strain>
    </source>
</reference>
<dbReference type="Proteomes" id="UP001156856">
    <property type="component" value="Unassembled WGS sequence"/>
</dbReference>
<dbReference type="Gene3D" id="1.10.287.950">
    <property type="entry name" value="Methyl-accepting chemotaxis protein"/>
    <property type="match status" value="1"/>
</dbReference>
<evidence type="ECO:0000256" key="1">
    <source>
        <dbReference type="ARBA" id="ARBA00023224"/>
    </source>
</evidence>
<reference evidence="8 10" key="3">
    <citation type="submission" date="2019-07" db="EMBL/GenBank/DDBJ databases">
        <title>Whole genome shotgun sequence of Methylobacterium oxalidis NBRC 107715.</title>
        <authorList>
            <person name="Hosoyama A."/>
            <person name="Uohara A."/>
            <person name="Ohji S."/>
            <person name="Ichikawa N."/>
        </authorList>
    </citation>
    <scope>NUCLEOTIDE SEQUENCE [LARGE SCALE GENOMIC DNA]</scope>
    <source>
        <strain evidence="8 10">NBRC 107715</strain>
    </source>
</reference>
<dbReference type="RefSeq" id="WP_147024288.1">
    <property type="nucleotide sequence ID" value="NZ_BJZU01000005.1"/>
</dbReference>
<keyword evidence="1 3" id="KW-0807">Transducer</keyword>
<proteinExistence type="inferred from homology"/>
<keyword evidence="5" id="KW-0812">Transmembrane</keyword>
<dbReference type="GO" id="GO:0007165">
    <property type="term" value="P:signal transduction"/>
    <property type="evidence" value="ECO:0007669"/>
    <property type="project" value="UniProtKB-KW"/>
</dbReference>
<dbReference type="OrthoDB" id="266313at2"/>
<feature type="domain" description="HAMP" evidence="7">
    <location>
        <begin position="249"/>
        <end position="302"/>
    </location>
</feature>
<feature type="transmembrane region" description="Helical" evidence="5">
    <location>
        <begin position="224"/>
        <end position="248"/>
    </location>
</feature>
<name>A0A512IY48_9HYPH</name>
<comment type="caution">
    <text evidence="8">The sequence shown here is derived from an EMBL/GenBank/DDBJ whole genome shotgun (WGS) entry which is preliminary data.</text>
</comment>